<sequence length="367" mass="41211">MDKNIRVGNYIVFLDVSIGDEKVGRIIIELFKHIVPKTAENFRALCTGEYGPGKLGKALHLVGSRFHKVIPQFMIQGGDITNFDGTGGESIYGPCFEDENFKLKHKFEGQLSLANTGKPNSNNSQFFITLAPCPHLDGRNVVFGCVRHGFGVAREVSLVDSEDDKPLVKCTITNSGQLSPEDDWGVIEQDGSQDTYPAFPEDWNLSPESVQLNEMSDVIQAMKGSGNEYFANNQFHNAQRKYKKALRYIQWYNGSQSFSQQKHFAGSFTATLLNLAAVQLKFRAYKAAVHLCDEVLCLEPNNVKALFRRGRAQVSRSNFELGLQDLEAALKLSPNNRQILKEIAGVKRRIQQHLNLEKVTYARMFRA</sequence>
<dbReference type="EMBL" id="HBUF01076948">
    <property type="protein sequence ID" value="CAG6631489.1"/>
    <property type="molecule type" value="Transcribed_RNA"/>
</dbReference>
<feature type="repeat" description="TPR" evidence="5">
    <location>
        <begin position="303"/>
        <end position="336"/>
    </location>
</feature>
<dbReference type="GO" id="GO:0005739">
    <property type="term" value="C:mitochondrion"/>
    <property type="evidence" value="ECO:0007669"/>
    <property type="project" value="TreeGrafter"/>
</dbReference>
<dbReference type="EMBL" id="HBUF01254548">
    <property type="protein sequence ID" value="CAG6681170.1"/>
    <property type="molecule type" value="Transcribed_RNA"/>
</dbReference>
<dbReference type="EMBL" id="HBUF01254549">
    <property type="protein sequence ID" value="CAG6681171.1"/>
    <property type="molecule type" value="Transcribed_RNA"/>
</dbReference>
<dbReference type="EMBL" id="HBUF01410917">
    <property type="protein sequence ID" value="CAG6739021.1"/>
    <property type="molecule type" value="Transcribed_RNA"/>
</dbReference>
<dbReference type="EMBL" id="HBUF01076949">
    <property type="protein sequence ID" value="CAG6631490.1"/>
    <property type="molecule type" value="Transcribed_RNA"/>
</dbReference>
<evidence type="ECO:0000313" key="7">
    <source>
        <dbReference type="EMBL" id="CAG6631489.1"/>
    </source>
</evidence>
<keyword evidence="3" id="KW-0697">Rotamase</keyword>
<dbReference type="FunFam" id="2.40.100.10:FF:000025">
    <property type="entry name" value="Peptidyl-prolyl cis-trans isomerase CYP19-2"/>
    <property type="match status" value="1"/>
</dbReference>
<keyword evidence="4 7" id="KW-0413">Isomerase</keyword>
<dbReference type="EC" id="5.2.1.8" evidence="2"/>
<dbReference type="GO" id="GO:0006457">
    <property type="term" value="P:protein folding"/>
    <property type="evidence" value="ECO:0007669"/>
    <property type="project" value="TreeGrafter"/>
</dbReference>
<dbReference type="GO" id="GO:0003755">
    <property type="term" value="F:peptidyl-prolyl cis-trans isomerase activity"/>
    <property type="evidence" value="ECO:0007669"/>
    <property type="project" value="UniProtKB-KW"/>
</dbReference>
<accession>A0A8D8VRY3</accession>
<comment type="catalytic activity">
    <reaction evidence="1">
        <text>[protein]-peptidylproline (omega=180) = [protein]-peptidylproline (omega=0)</text>
        <dbReference type="Rhea" id="RHEA:16237"/>
        <dbReference type="Rhea" id="RHEA-COMP:10747"/>
        <dbReference type="Rhea" id="RHEA-COMP:10748"/>
        <dbReference type="ChEBI" id="CHEBI:83833"/>
        <dbReference type="ChEBI" id="CHEBI:83834"/>
        <dbReference type="EC" id="5.2.1.8"/>
    </reaction>
</comment>
<dbReference type="InterPro" id="IPR019734">
    <property type="entry name" value="TPR_rpt"/>
</dbReference>
<feature type="domain" description="PPIase cyclophilin-type" evidence="6">
    <location>
        <begin position="13"/>
        <end position="177"/>
    </location>
</feature>
<dbReference type="PRINTS" id="PR00153">
    <property type="entry name" value="CSAPPISMRASE"/>
</dbReference>
<keyword evidence="5" id="KW-0802">TPR repeat</keyword>
<evidence type="ECO:0000256" key="2">
    <source>
        <dbReference type="ARBA" id="ARBA00013194"/>
    </source>
</evidence>
<dbReference type="SMART" id="SM00028">
    <property type="entry name" value="TPR"/>
    <property type="match status" value="3"/>
</dbReference>
<dbReference type="PANTHER" id="PTHR11071:SF561">
    <property type="entry name" value="PEPTIDYL-PROLYL CIS-TRANS ISOMERASE D-RELATED"/>
    <property type="match status" value="1"/>
</dbReference>
<evidence type="ECO:0000259" key="6">
    <source>
        <dbReference type="PROSITE" id="PS50072"/>
    </source>
</evidence>
<evidence type="ECO:0000256" key="1">
    <source>
        <dbReference type="ARBA" id="ARBA00000971"/>
    </source>
</evidence>
<dbReference type="AlphaFoldDB" id="A0A8D8VRY3"/>
<dbReference type="SUPFAM" id="SSF48452">
    <property type="entry name" value="TPR-like"/>
    <property type="match status" value="1"/>
</dbReference>
<name>A0A8D8VRY3_9HEMI</name>
<dbReference type="Gene3D" id="1.25.40.10">
    <property type="entry name" value="Tetratricopeptide repeat domain"/>
    <property type="match status" value="1"/>
</dbReference>
<dbReference type="Gene3D" id="2.40.100.10">
    <property type="entry name" value="Cyclophilin-like"/>
    <property type="match status" value="1"/>
</dbReference>
<protein>
    <recommendedName>
        <fullName evidence="2">peptidylprolyl isomerase</fullName>
        <ecNumber evidence="2">5.2.1.8</ecNumber>
    </recommendedName>
</protein>
<dbReference type="InterPro" id="IPR011990">
    <property type="entry name" value="TPR-like_helical_dom_sf"/>
</dbReference>
<dbReference type="Pfam" id="PF00160">
    <property type="entry name" value="Pro_isomerase"/>
    <property type="match status" value="1"/>
</dbReference>
<reference evidence="7" key="1">
    <citation type="submission" date="2021-05" db="EMBL/GenBank/DDBJ databases">
        <authorList>
            <person name="Alioto T."/>
            <person name="Alioto T."/>
            <person name="Gomez Garrido J."/>
        </authorList>
    </citation>
    <scope>NUCLEOTIDE SEQUENCE</scope>
</reference>
<dbReference type="GO" id="GO:0016018">
    <property type="term" value="F:cyclosporin A binding"/>
    <property type="evidence" value="ECO:0007669"/>
    <property type="project" value="TreeGrafter"/>
</dbReference>
<evidence type="ECO:0000256" key="3">
    <source>
        <dbReference type="ARBA" id="ARBA00023110"/>
    </source>
</evidence>
<dbReference type="PANTHER" id="PTHR11071">
    <property type="entry name" value="PEPTIDYL-PROLYL CIS-TRANS ISOMERASE"/>
    <property type="match status" value="1"/>
</dbReference>
<dbReference type="SUPFAM" id="SSF50891">
    <property type="entry name" value="Cyclophilin-like"/>
    <property type="match status" value="1"/>
</dbReference>
<dbReference type="EMBL" id="HBUF01410918">
    <property type="protein sequence ID" value="CAG6739022.1"/>
    <property type="molecule type" value="Transcribed_RNA"/>
</dbReference>
<dbReference type="InterPro" id="IPR002130">
    <property type="entry name" value="Cyclophilin-type_PPIase_dom"/>
</dbReference>
<evidence type="ECO:0000256" key="5">
    <source>
        <dbReference type="PROSITE-ProRule" id="PRU00339"/>
    </source>
</evidence>
<dbReference type="PROSITE" id="PS50072">
    <property type="entry name" value="CSA_PPIASE_2"/>
    <property type="match status" value="1"/>
</dbReference>
<organism evidence="7">
    <name type="scientific">Cacopsylla melanoneura</name>
    <dbReference type="NCBI Taxonomy" id="428564"/>
    <lineage>
        <taxon>Eukaryota</taxon>
        <taxon>Metazoa</taxon>
        <taxon>Ecdysozoa</taxon>
        <taxon>Arthropoda</taxon>
        <taxon>Hexapoda</taxon>
        <taxon>Insecta</taxon>
        <taxon>Pterygota</taxon>
        <taxon>Neoptera</taxon>
        <taxon>Paraneoptera</taxon>
        <taxon>Hemiptera</taxon>
        <taxon>Sternorrhyncha</taxon>
        <taxon>Psylloidea</taxon>
        <taxon>Psyllidae</taxon>
        <taxon>Psyllinae</taxon>
        <taxon>Cacopsylla</taxon>
    </lineage>
</organism>
<dbReference type="PROSITE" id="PS50005">
    <property type="entry name" value="TPR"/>
    <property type="match status" value="1"/>
</dbReference>
<evidence type="ECO:0000256" key="4">
    <source>
        <dbReference type="ARBA" id="ARBA00023235"/>
    </source>
</evidence>
<proteinExistence type="predicted"/>
<dbReference type="InterPro" id="IPR029000">
    <property type="entry name" value="Cyclophilin-like_dom_sf"/>
</dbReference>